<dbReference type="SMART" id="SM00355">
    <property type="entry name" value="ZnF_C2H2"/>
    <property type="match status" value="4"/>
</dbReference>
<evidence type="ECO:0000256" key="3">
    <source>
        <dbReference type="SAM" id="MobiDB-lite"/>
    </source>
</evidence>
<name>A0A0C9RFH7_BIOGL</name>
<reference evidence="5" key="2">
    <citation type="submission" date="2015-02" db="EMBL/GenBank/DDBJ databases">
        <title>Hyperdiverse gene cluster in snail host conveys resistance to human schistosome parasites.</title>
        <authorList>
            <person name="Theron A."/>
            <person name="Marine M."/>
            <person name="Yeh J.-Y."/>
            <person name="Rognon A."/>
        </authorList>
    </citation>
    <scope>NUCLEOTIDE SEQUENCE</scope>
    <source>
        <strain evidence="5">Guadeloupe</strain>
        <tissue evidence="5">Whole body</tissue>
    </source>
</reference>
<feature type="compositionally biased region" description="Polar residues" evidence="3">
    <location>
        <begin position="411"/>
        <end position="437"/>
    </location>
</feature>
<dbReference type="InterPro" id="IPR012462">
    <property type="entry name" value="UFSP1/2_DUB_cat"/>
</dbReference>
<proteinExistence type="inferred from homology"/>
<dbReference type="AlphaFoldDB" id="A0A0C9RFH7"/>
<keyword evidence="2" id="KW-0378">Hydrolase</keyword>
<dbReference type="VEuPathDB" id="VectorBase:BGLB000566"/>
<evidence type="ECO:0000313" key="5">
    <source>
        <dbReference type="EMBL" id="JAG85116.1"/>
    </source>
</evidence>
<gene>
    <name evidence="5" type="primary">znf1</name>
</gene>
<feature type="domain" description="C2H2-type" evidence="4">
    <location>
        <begin position="342"/>
        <end position="362"/>
    </location>
</feature>
<sequence>MTEDDIFDASDDMFEESESEESQVPSKQGQAQSSLGSFLSNVSIDISDNSMITDQDTGQVLEEESKGHNLNKESNTNNENYQIKSCFDDMTQENKNMLSEDSVVISAQSPVNDPALSSVDYQTQSPIDDPALTSIDYQVQSPIDDSASISLHGEQPFNSTLLKQNNPSELNINNEVAQSFIAFPDQVNAGCMSLNDKRQLKTDLVFEDQDKQSLPITCPFCGTCQDSINTLEVHIQLSHPENGNVEIDVATNTCDSDNGYCFLGVCPYCDIDLGDTLTLQVHINTVHEDDCSDKAVTEFNCPLCDTVCSSDHDMKHHLETHSNDGTVYGVSLCPEVSSVMPCPVCGLTLTDSDLMNSHVESHFNPQHSLGVDLVPNSFSGNSIQLNANKFLIDSESPKSNENEEKKENPNTVARNPSIISSASNADRSGLTRDNTLPSSSKNSFQSSNSGGSFSYRKQYEQNLQKAVFRGQVSVPDYHEQMRSMAQNDLRGVDDGSTRVTGLIQKLETLYRTQARQGQSAILCSPADHYSASYGDKGWGCGYRNFQMILSCLSSSPEFAAKIFPDQQKSIPSIPKIQEMIECAWKNGFDRQGCLQLNGKLVNTKKWIGATEIVATLSYLGIKCQLIDFHAPSSDDGTHPRLLEWVSYYFRTTQINGLGRPPLYLQHQGHSRTIIGVEFDRRATKLLLFDPGTPRDELARLARGSLGWKDLRTFRRTQAGFRAKQYQIIAVIGLLSQAEYNSSKILKSERID</sequence>
<feature type="compositionally biased region" description="Acidic residues" evidence="3">
    <location>
        <begin position="1"/>
        <end position="21"/>
    </location>
</feature>
<feature type="region of interest" description="Disordered" evidence="3">
    <location>
        <begin position="395"/>
        <end position="451"/>
    </location>
</feature>
<evidence type="ECO:0000256" key="1">
    <source>
        <dbReference type="ARBA" id="ARBA00008552"/>
    </source>
</evidence>
<dbReference type="PANTHER" id="PTHR48153:SF4">
    <property type="entry name" value="UBIQUITIN CARBOXYL-TERMINAL HYDROLASE MUG105"/>
    <property type="match status" value="1"/>
</dbReference>
<feature type="compositionally biased region" description="Low complexity" evidence="3">
    <location>
        <begin position="438"/>
        <end position="451"/>
    </location>
</feature>
<accession>A0A0C9RFH7</accession>
<dbReference type="InterPro" id="IPR013087">
    <property type="entry name" value="Znf_C2H2_type"/>
</dbReference>
<dbReference type="VEuPathDB" id="VectorBase:BGLAX_048002"/>
<dbReference type="Gene3D" id="3.90.70.130">
    <property type="match status" value="1"/>
</dbReference>
<feature type="compositionally biased region" description="Polar residues" evidence="3">
    <location>
        <begin position="23"/>
        <end position="36"/>
    </location>
</feature>
<dbReference type="GO" id="GO:0071567">
    <property type="term" value="F:deUFMylase activity"/>
    <property type="evidence" value="ECO:0007669"/>
    <property type="project" value="UniProtKB-ARBA"/>
</dbReference>
<evidence type="ECO:0000259" key="4">
    <source>
        <dbReference type="PROSITE" id="PS00028"/>
    </source>
</evidence>
<dbReference type="Pfam" id="PF07910">
    <property type="entry name" value="Peptidase_C78"/>
    <property type="match status" value="1"/>
</dbReference>
<reference evidence="5" key="1">
    <citation type="submission" date="2014-12" db="EMBL/GenBank/DDBJ databases">
        <authorList>
            <person name="Tennessen J.A."/>
            <person name="Blouin M.S."/>
        </authorList>
    </citation>
    <scope>NUCLEOTIDE SEQUENCE</scope>
    <source>
        <strain evidence="5">Guadeloupe</strain>
        <tissue evidence="5">Whole body</tissue>
    </source>
</reference>
<feature type="compositionally biased region" description="Basic and acidic residues" evidence="3">
    <location>
        <begin position="395"/>
        <end position="408"/>
    </location>
</feature>
<comment type="similarity">
    <text evidence="1">Belongs to the peptidase C78 family.</text>
</comment>
<evidence type="ECO:0000256" key="2">
    <source>
        <dbReference type="ARBA" id="ARBA00022801"/>
    </source>
</evidence>
<feature type="region of interest" description="Disordered" evidence="3">
    <location>
        <begin position="1"/>
        <end position="36"/>
    </location>
</feature>
<feature type="domain" description="C2H2-type" evidence="4">
    <location>
        <begin position="301"/>
        <end position="321"/>
    </location>
</feature>
<organism evidence="5">
    <name type="scientific">Biomphalaria glabrata</name>
    <name type="common">Bloodfluke planorb</name>
    <name type="synonym">Freshwater snail</name>
    <dbReference type="NCBI Taxonomy" id="6526"/>
    <lineage>
        <taxon>Eukaryota</taxon>
        <taxon>Metazoa</taxon>
        <taxon>Spiralia</taxon>
        <taxon>Lophotrochozoa</taxon>
        <taxon>Mollusca</taxon>
        <taxon>Gastropoda</taxon>
        <taxon>Heterobranchia</taxon>
        <taxon>Euthyneura</taxon>
        <taxon>Panpulmonata</taxon>
        <taxon>Hygrophila</taxon>
        <taxon>Lymnaeoidea</taxon>
        <taxon>Planorbidae</taxon>
        <taxon>Biomphalaria</taxon>
    </lineage>
</organism>
<dbReference type="PANTHER" id="PTHR48153">
    <property type="entry name" value="UFM1-SPECIFIC PROTEASE 2"/>
    <property type="match status" value="1"/>
</dbReference>
<dbReference type="PROSITE" id="PS00028">
    <property type="entry name" value="ZINC_FINGER_C2H2_1"/>
    <property type="match status" value="2"/>
</dbReference>
<dbReference type="EMBL" id="GBYU01000026">
    <property type="protein sequence ID" value="JAG85116.1"/>
    <property type="molecule type" value="Transcribed_RNA"/>
</dbReference>
<dbReference type="Gene3D" id="3.30.160.60">
    <property type="entry name" value="Classic Zinc Finger"/>
    <property type="match status" value="1"/>
</dbReference>
<protein>
    <submittedName>
        <fullName evidence="5">Znf1 protein</fullName>
    </submittedName>
</protein>